<reference evidence="3" key="1">
    <citation type="submission" date="2020-08" db="EMBL/GenBank/DDBJ databases">
        <title>Whole genome shotgun sequence of Polymorphospora rubra NBRC 101157.</title>
        <authorList>
            <person name="Komaki H."/>
            <person name="Tamura T."/>
        </authorList>
    </citation>
    <scope>NUCLEOTIDE SEQUENCE</scope>
    <source>
        <strain evidence="3">NBRC 101157</strain>
    </source>
</reference>
<feature type="region of interest" description="Disordered" evidence="1">
    <location>
        <begin position="399"/>
        <end position="420"/>
    </location>
</feature>
<organism evidence="3 4">
    <name type="scientific">Polymorphospora rubra</name>
    <dbReference type="NCBI Taxonomy" id="338584"/>
    <lineage>
        <taxon>Bacteria</taxon>
        <taxon>Bacillati</taxon>
        <taxon>Actinomycetota</taxon>
        <taxon>Actinomycetes</taxon>
        <taxon>Micromonosporales</taxon>
        <taxon>Micromonosporaceae</taxon>
        <taxon>Polymorphospora</taxon>
    </lineage>
</organism>
<dbReference type="PANTHER" id="PTHR48050:SF13">
    <property type="entry name" value="STEROL 3-BETA-GLUCOSYLTRANSFERASE UGT80A2"/>
    <property type="match status" value="1"/>
</dbReference>
<dbReference type="AlphaFoldDB" id="A0A810N6U1"/>
<evidence type="ECO:0000313" key="4">
    <source>
        <dbReference type="Proteomes" id="UP000680866"/>
    </source>
</evidence>
<feature type="compositionally biased region" description="Low complexity" evidence="1">
    <location>
        <begin position="399"/>
        <end position="414"/>
    </location>
</feature>
<dbReference type="KEGG" id="pry:Prubr_57310"/>
<gene>
    <name evidence="3" type="ORF">Prubr_57310</name>
</gene>
<dbReference type="InterPro" id="IPR050426">
    <property type="entry name" value="Glycosyltransferase_28"/>
</dbReference>
<dbReference type="Gene3D" id="3.40.50.2000">
    <property type="entry name" value="Glycogen Phosphorylase B"/>
    <property type="match status" value="2"/>
</dbReference>
<dbReference type="PANTHER" id="PTHR48050">
    <property type="entry name" value="STEROL 3-BETA-GLUCOSYLTRANSFERASE"/>
    <property type="match status" value="1"/>
</dbReference>
<dbReference type="RefSeq" id="WP_212817899.1">
    <property type="nucleotide sequence ID" value="NZ_AP023359.1"/>
</dbReference>
<dbReference type="InterPro" id="IPR010610">
    <property type="entry name" value="EryCIII-like_C"/>
</dbReference>
<feature type="domain" description="Erythromycin biosynthesis protein CIII-like C-terminal" evidence="2">
    <location>
        <begin position="257"/>
        <end position="376"/>
    </location>
</feature>
<accession>A0A810N6U1</accession>
<evidence type="ECO:0000313" key="3">
    <source>
        <dbReference type="EMBL" id="BCJ68710.1"/>
    </source>
</evidence>
<evidence type="ECO:0000259" key="2">
    <source>
        <dbReference type="Pfam" id="PF06722"/>
    </source>
</evidence>
<dbReference type="GO" id="GO:0016757">
    <property type="term" value="F:glycosyltransferase activity"/>
    <property type="evidence" value="ECO:0007669"/>
    <property type="project" value="UniProtKB-ARBA"/>
</dbReference>
<dbReference type="EMBL" id="AP023359">
    <property type="protein sequence ID" value="BCJ68710.1"/>
    <property type="molecule type" value="Genomic_DNA"/>
</dbReference>
<name>A0A810N6U1_9ACTN</name>
<evidence type="ECO:0000256" key="1">
    <source>
        <dbReference type="SAM" id="MobiDB-lite"/>
    </source>
</evidence>
<dbReference type="Proteomes" id="UP000680866">
    <property type="component" value="Chromosome"/>
</dbReference>
<protein>
    <recommendedName>
        <fullName evidence="2">Erythromycin biosynthesis protein CIII-like C-terminal domain-containing protein</fullName>
    </recommendedName>
</protein>
<proteinExistence type="predicted"/>
<dbReference type="Pfam" id="PF06722">
    <property type="entry name" value="EryCIII-like_C"/>
    <property type="match status" value="1"/>
</dbReference>
<sequence length="420" mass="46296">MAGKRIMVFTIPNDGHLNILKRMIRAYRAEHTFRLVLVDRQTTAPDLGDLAGLTDTLDGSRHFLNTPASDVLHRVRELLDESLAVTRDFGPDLVVHDFCALEGHFAARLAGVPYWTSVPGLIGPMTDRRYLTECLSSDTNRAALDTLRQRYGLTVRPDEIELVSNSLHIPAETNLLWSYPAVPPADFRRHRRPAHYRFAGYLADGHRRPDRPTGRPLVYLSFGTEVMDNLWHTDPTTRDGVRRCVAGLAARWTRDIDVVFVTRGRTVLPAYPANWAVHDRVDQQRILSRADVFVTHGGSNSFHEALLARVPVVVVPFFGDQPLVARRAAELGIGIALDGGATVERGAAARFLHPDLARRIAAAVDRIRADGTYRRNLENLCTPVTPALAGLDRLPSTRPVPVAAPTAAPDPVAAGPGGTR</sequence>
<dbReference type="SUPFAM" id="SSF53756">
    <property type="entry name" value="UDP-Glycosyltransferase/glycogen phosphorylase"/>
    <property type="match status" value="1"/>
</dbReference>
<keyword evidence="4" id="KW-1185">Reference proteome</keyword>